<dbReference type="InterPro" id="IPR006674">
    <property type="entry name" value="HD_domain"/>
</dbReference>
<proteinExistence type="predicted"/>
<dbReference type="Pfam" id="PF01966">
    <property type="entry name" value="HD"/>
    <property type="match status" value="1"/>
</dbReference>
<dbReference type="Proteomes" id="UP000541352">
    <property type="component" value="Unassembled WGS sequence"/>
</dbReference>
<dbReference type="Gene3D" id="1.10.3210.10">
    <property type="entry name" value="Hypothetical protein af1432"/>
    <property type="match status" value="1"/>
</dbReference>
<dbReference type="EMBL" id="JACIBY010000026">
    <property type="protein sequence ID" value="MBB3842122.1"/>
    <property type="molecule type" value="Genomic_DNA"/>
</dbReference>
<evidence type="ECO:0000313" key="3">
    <source>
        <dbReference type="Proteomes" id="UP000541352"/>
    </source>
</evidence>
<feature type="domain" description="HD" evidence="1">
    <location>
        <begin position="27"/>
        <end position="138"/>
    </location>
</feature>
<evidence type="ECO:0000313" key="2">
    <source>
        <dbReference type="EMBL" id="MBB3842122.1"/>
    </source>
</evidence>
<gene>
    <name evidence="2" type="ORF">FHS57_006153</name>
</gene>
<comment type="caution">
    <text evidence="2">The sequence shown here is derived from an EMBL/GenBank/DDBJ whole genome shotgun (WGS) entry which is preliminary data.</text>
</comment>
<dbReference type="SUPFAM" id="SSF109604">
    <property type="entry name" value="HD-domain/PDEase-like"/>
    <property type="match status" value="1"/>
</dbReference>
<organism evidence="2 3">
    <name type="scientific">Runella defluvii</name>
    <dbReference type="NCBI Taxonomy" id="370973"/>
    <lineage>
        <taxon>Bacteria</taxon>
        <taxon>Pseudomonadati</taxon>
        <taxon>Bacteroidota</taxon>
        <taxon>Cytophagia</taxon>
        <taxon>Cytophagales</taxon>
        <taxon>Spirosomataceae</taxon>
        <taxon>Runella</taxon>
    </lineage>
</organism>
<dbReference type="AlphaFoldDB" id="A0A7W5ZR59"/>
<dbReference type="RefSeq" id="WP_183980262.1">
    <property type="nucleotide sequence ID" value="NZ_JACIBY010000026.1"/>
</dbReference>
<accession>A0A7W5ZR59</accession>
<evidence type="ECO:0000259" key="1">
    <source>
        <dbReference type="Pfam" id="PF01966"/>
    </source>
</evidence>
<protein>
    <recommendedName>
        <fullName evidence="1">HD domain-containing protein</fullName>
    </recommendedName>
</protein>
<name>A0A7W5ZR59_9BACT</name>
<reference evidence="2 3" key="1">
    <citation type="submission" date="2020-08" db="EMBL/GenBank/DDBJ databases">
        <title>Genomic Encyclopedia of Type Strains, Phase IV (KMG-IV): sequencing the most valuable type-strain genomes for metagenomic binning, comparative biology and taxonomic classification.</title>
        <authorList>
            <person name="Goeker M."/>
        </authorList>
    </citation>
    <scope>NUCLEOTIDE SEQUENCE [LARGE SCALE GENOMIC DNA]</scope>
    <source>
        <strain evidence="2 3">DSM 17976</strain>
    </source>
</reference>
<sequence>MSDLLGQYSTLWQAAKPHLNVRSNDVHTLVAMTFAKQLLDYYPEAEAEIVLPAILLHDTGWSKVPQDKLLLAFGPGAKYPDIQRLHEVEGVKVAKEIMMEAGFETTRIEAVAQIIDGHDTTSVARSLNDAVMKDADKLWRYSSGGITIIQRWFGITRAEVHEILQNYVFPTLLTDFGKRLAKSMLDAERIELAFKEGEL</sequence>
<keyword evidence="3" id="KW-1185">Reference proteome</keyword>